<dbReference type="SUPFAM" id="SSF90123">
    <property type="entry name" value="ABC transporter transmembrane region"/>
    <property type="match status" value="1"/>
</dbReference>
<dbReference type="GO" id="GO:0005886">
    <property type="term" value="C:plasma membrane"/>
    <property type="evidence" value="ECO:0007669"/>
    <property type="project" value="UniProtKB-SubCell"/>
</dbReference>
<evidence type="ECO:0000256" key="8">
    <source>
        <dbReference type="SAM" id="Phobius"/>
    </source>
</evidence>
<keyword evidence="2 8" id="KW-0812">Transmembrane</keyword>
<keyword evidence="5 8" id="KW-1133">Transmembrane helix</keyword>
<dbReference type="PROSITE" id="PS50893">
    <property type="entry name" value="ABC_TRANSPORTER_2"/>
    <property type="match status" value="1"/>
</dbReference>
<dbReference type="InterPro" id="IPR003593">
    <property type="entry name" value="AAA+_ATPase"/>
</dbReference>
<evidence type="ECO:0000256" key="1">
    <source>
        <dbReference type="ARBA" id="ARBA00004651"/>
    </source>
</evidence>
<evidence type="ECO:0000256" key="3">
    <source>
        <dbReference type="ARBA" id="ARBA00022741"/>
    </source>
</evidence>
<dbReference type="PROSITE" id="PS00211">
    <property type="entry name" value="ABC_TRANSPORTER_1"/>
    <property type="match status" value="1"/>
</dbReference>
<evidence type="ECO:0000256" key="4">
    <source>
        <dbReference type="ARBA" id="ARBA00022840"/>
    </source>
</evidence>
<feature type="transmembrane region" description="Helical" evidence="8">
    <location>
        <begin position="255"/>
        <end position="280"/>
    </location>
</feature>
<keyword evidence="12" id="KW-1185">Reference proteome</keyword>
<dbReference type="GO" id="GO:0005524">
    <property type="term" value="F:ATP binding"/>
    <property type="evidence" value="ECO:0007669"/>
    <property type="project" value="UniProtKB-KW"/>
</dbReference>
<feature type="transmembrane region" description="Helical" evidence="8">
    <location>
        <begin position="35"/>
        <end position="63"/>
    </location>
</feature>
<dbReference type="PANTHER" id="PTHR24221">
    <property type="entry name" value="ATP-BINDING CASSETTE SUB-FAMILY B"/>
    <property type="match status" value="1"/>
</dbReference>
<evidence type="ECO:0000313" key="12">
    <source>
        <dbReference type="Proteomes" id="UP000319804"/>
    </source>
</evidence>
<feature type="transmembrane region" description="Helical" evidence="8">
    <location>
        <begin position="150"/>
        <end position="172"/>
    </location>
</feature>
<dbReference type="GO" id="GO:0140359">
    <property type="term" value="F:ABC-type transporter activity"/>
    <property type="evidence" value="ECO:0007669"/>
    <property type="project" value="InterPro"/>
</dbReference>
<feature type="transmembrane region" description="Helical" evidence="8">
    <location>
        <begin position="292"/>
        <end position="316"/>
    </location>
</feature>
<dbReference type="InterPro" id="IPR039421">
    <property type="entry name" value="Type_1_exporter"/>
</dbReference>
<accession>A0A4Y3UR88</accession>
<dbReference type="PROSITE" id="PS50929">
    <property type="entry name" value="ABC_TM1F"/>
    <property type="match status" value="1"/>
</dbReference>
<dbReference type="SUPFAM" id="SSF52540">
    <property type="entry name" value="P-loop containing nucleoside triphosphate hydrolases"/>
    <property type="match status" value="1"/>
</dbReference>
<feature type="transmembrane region" description="Helical" evidence="8">
    <location>
        <begin position="178"/>
        <end position="196"/>
    </location>
</feature>
<evidence type="ECO:0000256" key="6">
    <source>
        <dbReference type="ARBA" id="ARBA00023136"/>
    </source>
</evidence>
<dbReference type="EMBL" id="VFPS01000002">
    <property type="protein sequence ID" value="TQM98830.1"/>
    <property type="molecule type" value="Genomic_DNA"/>
</dbReference>
<evidence type="ECO:0000259" key="10">
    <source>
        <dbReference type="PROSITE" id="PS50929"/>
    </source>
</evidence>
<dbReference type="CDD" id="cd03228">
    <property type="entry name" value="ABCC_MRP_Like"/>
    <property type="match status" value="1"/>
</dbReference>
<name>A0A4Y3UR88_9MICO</name>
<evidence type="ECO:0000256" key="2">
    <source>
        <dbReference type="ARBA" id="ARBA00022692"/>
    </source>
</evidence>
<sequence>MSADTRQASATARTSTRSEGADAVLRRAMPPLRRFWPGAASGFLSEASAVALLACSAWLIVFASEQPPVMFLGAAVVGVRAFALSRAAFRYTERLASHDAALRQLAVTRSDLVRRLVPLAPDGLARTRRGSVLGALVDDVDELQNLPLRVVLPLVSSAAVALGAVVLIAFIWWPAALTLLACLVVAGLVATLWGWAAGSRAERAIAPLRARLADAVLDQLGSLDVLIAYGAEAAGRERIAAADAALRRAVTRRAVAQAGTTAVVSVLAGLASLLAVIVAAPAVGGALTAPAFAVTVLVPMAVFEVFTAVPLAASAWRQVRGAATRIADAVPQTIPPELPDETDKTAGTDHGDETREDHEAAPALPLGDGIVLRDVSARWPGSAQDSLRGVDLDVRPGERLLVVGSSGAGKTTLAHVLVRFLQPVAGEYDLGGRDVVTAHPDAVRATVGLCEQQPMLFDEDIRQNLLFARDTATDAELEAVLDRVGLGEWLHERGGLDARVGERGALVSGGQAQRIALARALLRGFPVLVLDEPTAGVDADASDALLTDLLTAVDGDQAVVLISHVAVPAGLVDRTVRLEAGRLHA</sequence>
<feature type="region of interest" description="Disordered" evidence="7">
    <location>
        <begin position="330"/>
        <end position="361"/>
    </location>
</feature>
<dbReference type="Gene3D" id="1.20.1560.10">
    <property type="entry name" value="ABC transporter type 1, transmembrane domain"/>
    <property type="match status" value="1"/>
</dbReference>
<feature type="compositionally biased region" description="Basic and acidic residues" evidence="7">
    <location>
        <begin position="341"/>
        <end position="360"/>
    </location>
</feature>
<evidence type="ECO:0000256" key="7">
    <source>
        <dbReference type="SAM" id="MobiDB-lite"/>
    </source>
</evidence>
<proteinExistence type="predicted"/>
<dbReference type="GO" id="GO:0034775">
    <property type="term" value="P:glutathione transmembrane transport"/>
    <property type="evidence" value="ECO:0007669"/>
    <property type="project" value="InterPro"/>
</dbReference>
<evidence type="ECO:0000313" key="11">
    <source>
        <dbReference type="EMBL" id="TQM98830.1"/>
    </source>
</evidence>
<dbReference type="InterPro" id="IPR036640">
    <property type="entry name" value="ABC1_TM_sf"/>
</dbReference>
<dbReference type="InterPro" id="IPR011527">
    <property type="entry name" value="ABC1_TM_dom"/>
</dbReference>
<feature type="domain" description="ABC transporter" evidence="9">
    <location>
        <begin position="370"/>
        <end position="585"/>
    </location>
</feature>
<gene>
    <name evidence="11" type="ORF">FHX68_1544</name>
</gene>
<organism evidence="11 12">
    <name type="scientific">Microbacterium lacticum</name>
    <dbReference type="NCBI Taxonomy" id="33885"/>
    <lineage>
        <taxon>Bacteria</taxon>
        <taxon>Bacillati</taxon>
        <taxon>Actinomycetota</taxon>
        <taxon>Actinomycetes</taxon>
        <taxon>Micrococcales</taxon>
        <taxon>Microbacteriaceae</taxon>
        <taxon>Microbacterium</taxon>
    </lineage>
</organism>
<dbReference type="NCBIfam" id="TIGR02868">
    <property type="entry name" value="CydC"/>
    <property type="match status" value="1"/>
</dbReference>
<dbReference type="Proteomes" id="UP000319804">
    <property type="component" value="Unassembled WGS sequence"/>
</dbReference>
<evidence type="ECO:0000259" key="9">
    <source>
        <dbReference type="PROSITE" id="PS50893"/>
    </source>
</evidence>
<reference evidence="11 12" key="1">
    <citation type="submission" date="2019-06" db="EMBL/GenBank/DDBJ databases">
        <title>Sequencing the genomes of 1000 actinobacteria strains.</title>
        <authorList>
            <person name="Klenk H.-P."/>
        </authorList>
    </citation>
    <scope>NUCLEOTIDE SEQUENCE [LARGE SCALE GENOMIC DNA]</scope>
    <source>
        <strain evidence="11 12">DSM 20427</strain>
    </source>
</reference>
<dbReference type="Pfam" id="PF00005">
    <property type="entry name" value="ABC_tran"/>
    <property type="match status" value="1"/>
</dbReference>
<dbReference type="InterPro" id="IPR017871">
    <property type="entry name" value="ABC_transporter-like_CS"/>
</dbReference>
<comment type="subcellular location">
    <subcellularLocation>
        <location evidence="1">Cell membrane</location>
        <topology evidence="1">Multi-pass membrane protein</topology>
    </subcellularLocation>
</comment>
<dbReference type="InterPro" id="IPR014223">
    <property type="entry name" value="ABC_CydC/D"/>
</dbReference>
<dbReference type="PANTHER" id="PTHR24221:SF590">
    <property type="entry name" value="COMPONENT LINKED WITH THE ASSEMBLY OF CYTOCHROME' TRANSPORT TRANSMEMBRANE ATP-BINDING PROTEIN ABC TRANSPORTER CYDD-RELATED"/>
    <property type="match status" value="1"/>
</dbReference>
<dbReference type="GO" id="GO:0016887">
    <property type="term" value="F:ATP hydrolysis activity"/>
    <property type="evidence" value="ECO:0007669"/>
    <property type="project" value="InterPro"/>
</dbReference>
<evidence type="ECO:0000256" key="5">
    <source>
        <dbReference type="ARBA" id="ARBA00022989"/>
    </source>
</evidence>
<dbReference type="GO" id="GO:0045454">
    <property type="term" value="P:cell redox homeostasis"/>
    <property type="evidence" value="ECO:0007669"/>
    <property type="project" value="InterPro"/>
</dbReference>
<dbReference type="Gene3D" id="3.40.50.300">
    <property type="entry name" value="P-loop containing nucleotide triphosphate hydrolases"/>
    <property type="match status" value="1"/>
</dbReference>
<dbReference type="InterPro" id="IPR003439">
    <property type="entry name" value="ABC_transporter-like_ATP-bd"/>
</dbReference>
<keyword evidence="6 8" id="KW-0472">Membrane</keyword>
<comment type="caution">
    <text evidence="11">The sequence shown here is derived from an EMBL/GenBank/DDBJ whole genome shotgun (WGS) entry which is preliminary data.</text>
</comment>
<feature type="region of interest" description="Disordered" evidence="7">
    <location>
        <begin position="1"/>
        <end position="20"/>
    </location>
</feature>
<dbReference type="AlphaFoldDB" id="A0A4Y3UR88"/>
<dbReference type="SMART" id="SM00382">
    <property type="entry name" value="AAA"/>
    <property type="match status" value="1"/>
</dbReference>
<dbReference type="InterPro" id="IPR027417">
    <property type="entry name" value="P-loop_NTPase"/>
</dbReference>
<keyword evidence="3" id="KW-0547">Nucleotide-binding</keyword>
<protein>
    <submittedName>
        <fullName evidence="11">ATP-binding cassette subfamily C protein CydC</fullName>
    </submittedName>
</protein>
<feature type="compositionally biased region" description="Low complexity" evidence="7">
    <location>
        <begin position="1"/>
        <end position="18"/>
    </location>
</feature>
<feature type="domain" description="ABC transmembrane type-1" evidence="10">
    <location>
        <begin position="38"/>
        <end position="318"/>
    </location>
</feature>
<dbReference type="Pfam" id="PF00664">
    <property type="entry name" value="ABC_membrane"/>
    <property type="match status" value="1"/>
</dbReference>
<feature type="transmembrane region" description="Helical" evidence="8">
    <location>
        <begin position="69"/>
        <end position="89"/>
    </location>
</feature>
<keyword evidence="4 11" id="KW-0067">ATP-binding</keyword>